<feature type="region of interest" description="Disordered" evidence="1">
    <location>
        <begin position="13"/>
        <end position="42"/>
    </location>
</feature>
<evidence type="ECO:0000313" key="2">
    <source>
        <dbReference type="EMBL" id="QKQ25468.1"/>
    </source>
</evidence>
<gene>
    <name evidence="2" type="ORF">HUE57_03520</name>
</gene>
<evidence type="ECO:0000256" key="1">
    <source>
        <dbReference type="SAM" id="MobiDB-lite"/>
    </source>
</evidence>
<reference evidence="2 3" key="1">
    <citation type="submission" date="2020-05" db="EMBL/GenBank/DDBJ databases">
        <title>Horizontal transmission and recombination maintain forever young bacterial symbiont genomes.</title>
        <authorList>
            <person name="Russell S.L."/>
            <person name="Pepper-Tunick E."/>
            <person name="Svedberg J."/>
            <person name="Byrne A."/>
            <person name="Ruelas Castillo J."/>
            <person name="Vollmers C."/>
            <person name="Beinart R.A."/>
            <person name="Corbett-Detig R."/>
        </authorList>
    </citation>
    <scope>NUCLEOTIDE SEQUENCE [LARGE SCALE GENOMIC DNA]</scope>
    <source>
        <strain evidence="2">Santa_Monica_outfall</strain>
    </source>
</reference>
<name>A0A6N0HST3_9GAMM</name>
<dbReference type="EMBL" id="CP054491">
    <property type="protein sequence ID" value="QKQ25468.1"/>
    <property type="molecule type" value="Genomic_DNA"/>
</dbReference>
<dbReference type="RefSeq" id="WP_174672720.1">
    <property type="nucleotide sequence ID" value="NZ_CP054491.1"/>
</dbReference>
<sequence length="202" mass="20689">MFSAPGNSAKFIFRIPDGTGDWDHETSAAEDPTEDASNEGDTVPALSFEDQSVAPGDTVTITFTLDAPATAQIDLEFYTIDGTATSAGGDYTEVGTQIAPFEVSIGVGESEVTVEIPTGAGATIGDYFDFFVNVSDTSAGGATITDHVGTVTFTEASGPDHYAISHAGVGVTCDGDGTRCVPCGSGTGGRNRNHPDHLATGR</sequence>
<organism evidence="2 3">
    <name type="scientific">Candidatus Reidiella endopervernicosa</name>
    <dbReference type="NCBI Taxonomy" id="2738883"/>
    <lineage>
        <taxon>Bacteria</taxon>
        <taxon>Pseudomonadati</taxon>
        <taxon>Pseudomonadota</taxon>
        <taxon>Gammaproteobacteria</taxon>
        <taxon>Candidatus Reidiella</taxon>
    </lineage>
</organism>
<evidence type="ECO:0008006" key="4">
    <source>
        <dbReference type="Google" id="ProtNLM"/>
    </source>
</evidence>
<dbReference type="SUPFAM" id="SSF141072">
    <property type="entry name" value="CalX-like"/>
    <property type="match status" value="1"/>
</dbReference>
<dbReference type="AlphaFoldDB" id="A0A6N0HST3"/>
<dbReference type="InterPro" id="IPR038081">
    <property type="entry name" value="CalX-like_sf"/>
</dbReference>
<dbReference type="Proteomes" id="UP000509658">
    <property type="component" value="Chromosome"/>
</dbReference>
<protein>
    <recommendedName>
        <fullName evidence="4">Calx-beta domain-containing protein</fullName>
    </recommendedName>
</protein>
<keyword evidence="3" id="KW-1185">Reference proteome</keyword>
<dbReference type="KEGG" id="rev:HUE57_03520"/>
<dbReference type="Gene3D" id="2.60.40.2030">
    <property type="match status" value="1"/>
</dbReference>
<proteinExistence type="predicted"/>
<accession>A0A6N0HST3</accession>
<evidence type="ECO:0000313" key="3">
    <source>
        <dbReference type="Proteomes" id="UP000509658"/>
    </source>
</evidence>